<keyword evidence="1 2" id="KW-0732">Signal</keyword>
<evidence type="ECO:0000256" key="1">
    <source>
        <dbReference type="ARBA" id="ARBA00022729"/>
    </source>
</evidence>
<accession>A0A1H8UEC0</accession>
<feature type="domain" description="Solute-binding protein family 5" evidence="3">
    <location>
        <begin position="97"/>
        <end position="449"/>
    </location>
</feature>
<feature type="signal peptide" evidence="2">
    <location>
        <begin position="1"/>
        <end position="35"/>
    </location>
</feature>
<name>A0A1H8UEC0_9PSEU</name>
<dbReference type="STRING" id="394193.SAMN04489732_103226"/>
<dbReference type="InterPro" id="IPR030678">
    <property type="entry name" value="Peptide/Ni-bd"/>
</dbReference>
<dbReference type="SUPFAM" id="SSF53850">
    <property type="entry name" value="Periplasmic binding protein-like II"/>
    <property type="match status" value="1"/>
</dbReference>
<protein>
    <submittedName>
        <fullName evidence="4">Peptide/nickel transport system substrate-binding protein</fullName>
    </submittedName>
</protein>
<evidence type="ECO:0000313" key="4">
    <source>
        <dbReference type="EMBL" id="SEP01511.1"/>
    </source>
</evidence>
<dbReference type="Gene3D" id="3.40.190.10">
    <property type="entry name" value="Periplasmic binding protein-like II"/>
    <property type="match status" value="1"/>
</dbReference>
<dbReference type="GO" id="GO:1904680">
    <property type="term" value="F:peptide transmembrane transporter activity"/>
    <property type="evidence" value="ECO:0007669"/>
    <property type="project" value="TreeGrafter"/>
</dbReference>
<dbReference type="Pfam" id="PF00496">
    <property type="entry name" value="SBP_bac_5"/>
    <property type="match status" value="1"/>
</dbReference>
<reference evidence="4 5" key="1">
    <citation type="submission" date="2016-10" db="EMBL/GenBank/DDBJ databases">
        <authorList>
            <person name="de Groot N.N."/>
        </authorList>
    </citation>
    <scope>NUCLEOTIDE SEQUENCE [LARGE SCALE GENOMIC DNA]</scope>
    <source>
        <strain evidence="4 5">DSM 44993</strain>
    </source>
</reference>
<dbReference type="GO" id="GO:0042597">
    <property type="term" value="C:periplasmic space"/>
    <property type="evidence" value="ECO:0007669"/>
    <property type="project" value="UniProtKB-ARBA"/>
</dbReference>
<keyword evidence="5" id="KW-1185">Reference proteome</keyword>
<dbReference type="PROSITE" id="PS51318">
    <property type="entry name" value="TAT"/>
    <property type="match status" value="1"/>
</dbReference>
<gene>
    <name evidence="4" type="ORF">SAMN04489732_103226</name>
</gene>
<dbReference type="Gene3D" id="3.10.105.10">
    <property type="entry name" value="Dipeptide-binding Protein, Domain 3"/>
    <property type="match status" value="1"/>
</dbReference>
<dbReference type="Gene3D" id="3.90.76.10">
    <property type="entry name" value="Dipeptide-binding Protein, Domain 1"/>
    <property type="match status" value="1"/>
</dbReference>
<dbReference type="PANTHER" id="PTHR30290:SF38">
    <property type="entry name" value="D,D-DIPEPTIDE-BINDING PERIPLASMIC PROTEIN DDPA-RELATED"/>
    <property type="match status" value="1"/>
</dbReference>
<feature type="chain" id="PRO_5039009787" evidence="2">
    <location>
        <begin position="36"/>
        <end position="537"/>
    </location>
</feature>
<dbReference type="EMBL" id="FOEF01000003">
    <property type="protein sequence ID" value="SEP01511.1"/>
    <property type="molecule type" value="Genomic_DNA"/>
</dbReference>
<dbReference type="InterPro" id="IPR039424">
    <property type="entry name" value="SBP_5"/>
</dbReference>
<evidence type="ECO:0000259" key="3">
    <source>
        <dbReference type="Pfam" id="PF00496"/>
    </source>
</evidence>
<organism evidence="4 5">
    <name type="scientific">Amycolatopsis saalfeldensis</name>
    <dbReference type="NCBI Taxonomy" id="394193"/>
    <lineage>
        <taxon>Bacteria</taxon>
        <taxon>Bacillati</taxon>
        <taxon>Actinomycetota</taxon>
        <taxon>Actinomycetes</taxon>
        <taxon>Pseudonocardiales</taxon>
        <taxon>Pseudonocardiaceae</taxon>
        <taxon>Amycolatopsis</taxon>
    </lineage>
</organism>
<dbReference type="PIRSF" id="PIRSF002741">
    <property type="entry name" value="MppA"/>
    <property type="match status" value="1"/>
</dbReference>
<sequence>MSRTAMGTGPSFNRRALLRYAGLAGAAAAFSSTLAACGGPASTNKTGSSTGLVTAVVGYGNNQSWDPLQTASAFSMAAFLHVYESLVEGDPITRDPFPGLAKALPADVSGTSIEFELRDGAQWHDGQPVTADDVVFTYARALDEKENVLIHSFFSQWLKEVKKVDDRSVEFVLKFPFPYALKRIQSCKILPRHVYEGKWADAAAGKVVGSGPYKITEQAPLSHTSFEKFAAYNGSRPAAYDKMLWKSIVDSAPRVAAISGAKPDAQVVENIPAANADQLRQAGRTVEFADGGNNLYLMFNTAHAPFGDQRVRQALHYAIDKKKMIDIGLRGTGTPGTSFINPKLPESQPAALDFAYDPAKAKQLLAEAGVTGLKISLSTTNTSLVLDCVKVIKEGWDAVGVQTTLDSQDTKALFSKLDNGGDFQVVSTTNNPMQFGNDPDLLIRYYYDAQSLMMTKYARWTNADAQALLALQDQAAQQTDEAKRNGLYKQLLDRISEQAVIYPIVFTQLGTAWDPKAITGVRAQGYPGLYLNQAKPV</sequence>
<dbReference type="Proteomes" id="UP000198582">
    <property type="component" value="Unassembled WGS sequence"/>
</dbReference>
<dbReference type="InterPro" id="IPR000914">
    <property type="entry name" value="SBP_5_dom"/>
</dbReference>
<dbReference type="AlphaFoldDB" id="A0A1H8UEC0"/>
<evidence type="ECO:0000256" key="2">
    <source>
        <dbReference type="SAM" id="SignalP"/>
    </source>
</evidence>
<proteinExistence type="predicted"/>
<dbReference type="OrthoDB" id="9046151at2"/>
<dbReference type="RefSeq" id="WP_091615238.1">
    <property type="nucleotide sequence ID" value="NZ_FOEF01000003.1"/>
</dbReference>
<dbReference type="InterPro" id="IPR006311">
    <property type="entry name" value="TAT_signal"/>
</dbReference>
<evidence type="ECO:0000313" key="5">
    <source>
        <dbReference type="Proteomes" id="UP000198582"/>
    </source>
</evidence>
<dbReference type="GO" id="GO:0043190">
    <property type="term" value="C:ATP-binding cassette (ABC) transporter complex"/>
    <property type="evidence" value="ECO:0007669"/>
    <property type="project" value="InterPro"/>
</dbReference>
<dbReference type="PANTHER" id="PTHR30290">
    <property type="entry name" value="PERIPLASMIC BINDING COMPONENT OF ABC TRANSPORTER"/>
    <property type="match status" value="1"/>
</dbReference>
<dbReference type="CDD" id="cd00995">
    <property type="entry name" value="PBP2_NikA_DppA_OppA_like"/>
    <property type="match status" value="1"/>
</dbReference>
<dbReference type="GO" id="GO:0015833">
    <property type="term" value="P:peptide transport"/>
    <property type="evidence" value="ECO:0007669"/>
    <property type="project" value="TreeGrafter"/>
</dbReference>